<reference evidence="3 4" key="1">
    <citation type="submission" date="2019-03" db="EMBL/GenBank/DDBJ databases">
        <title>Sequencing the genomes of 1000 actinobacteria strains.</title>
        <authorList>
            <person name="Klenk H.-P."/>
        </authorList>
    </citation>
    <scope>NUCLEOTIDE SEQUENCE [LARGE SCALE GENOMIC DNA]</scope>
    <source>
        <strain evidence="3 4">DSM 44969</strain>
    </source>
</reference>
<gene>
    <name evidence="3" type="ORF">EV378_5961</name>
</gene>
<dbReference type="InterPro" id="IPR001128">
    <property type="entry name" value="Cyt_P450"/>
</dbReference>
<dbReference type="PRINTS" id="PR00385">
    <property type="entry name" value="P450"/>
</dbReference>
<keyword evidence="2" id="KW-0503">Monooxygenase</keyword>
<dbReference type="PRINTS" id="PR00359">
    <property type="entry name" value="BP450"/>
</dbReference>
<keyword evidence="2" id="KW-0349">Heme</keyword>
<sequence>MTLTHAPQSDVDLFTDDILMDPYPAYRDLRDRGGAVHLGQLDAWALPRYATVRQALGDWETFSSSGVALNDTVNQMLVGTVLAADPPEHDTLRAVLSDRLGPRAVRPLHTDIAHRAALLVDELVERGSFDAVTDLAVAFPFSVVFDLIGLPDEARPNMLRWADATFTVLGPMNARAADGLGSLGEMFHWLGTLQAADLKEGSMGRDIFRAADDGRIRHESCIPLLSAYAAAGLDTTINAIANAVHLFATHADQWDLVRADTTLVPGAVNEVLRYDAPVQVFGRRTTTDSDVDGVHIPADSQVLLLFGSGNRDERQYPDPDRFDITRNPVDHLSFGYGTHACAGQALARVEAQSVITALAARVSRFDIGSPVRHLNNCVRGLESLPITGLDPGRVGTAGASGSL</sequence>
<dbReference type="Gene3D" id="1.10.630.10">
    <property type="entry name" value="Cytochrome P450"/>
    <property type="match status" value="1"/>
</dbReference>
<dbReference type="GO" id="GO:0005506">
    <property type="term" value="F:iron ion binding"/>
    <property type="evidence" value="ECO:0007669"/>
    <property type="project" value="InterPro"/>
</dbReference>
<dbReference type="RefSeq" id="WP_132430641.1">
    <property type="nucleotide sequence ID" value="NZ_SMFZ01000002.1"/>
</dbReference>
<keyword evidence="2" id="KW-0479">Metal-binding</keyword>
<comment type="caution">
    <text evidence="3">The sequence shown here is derived from an EMBL/GenBank/DDBJ whole genome shotgun (WGS) entry which is preliminary data.</text>
</comment>
<accession>A0A4R1HI68</accession>
<dbReference type="PROSITE" id="PS00086">
    <property type="entry name" value="CYTOCHROME_P450"/>
    <property type="match status" value="1"/>
</dbReference>
<dbReference type="GO" id="GO:0004497">
    <property type="term" value="F:monooxygenase activity"/>
    <property type="evidence" value="ECO:0007669"/>
    <property type="project" value="UniProtKB-KW"/>
</dbReference>
<organism evidence="3 4">
    <name type="scientific">Pseudonocardia endophytica</name>
    <dbReference type="NCBI Taxonomy" id="401976"/>
    <lineage>
        <taxon>Bacteria</taxon>
        <taxon>Bacillati</taxon>
        <taxon>Actinomycetota</taxon>
        <taxon>Actinomycetes</taxon>
        <taxon>Pseudonocardiales</taxon>
        <taxon>Pseudonocardiaceae</taxon>
        <taxon>Pseudonocardia</taxon>
    </lineage>
</organism>
<dbReference type="EMBL" id="SMFZ01000002">
    <property type="protein sequence ID" value="TCK21964.1"/>
    <property type="molecule type" value="Genomic_DNA"/>
</dbReference>
<name>A0A4R1HI68_PSEEN</name>
<dbReference type="CDD" id="cd11037">
    <property type="entry name" value="CYP199A2-like"/>
    <property type="match status" value="1"/>
</dbReference>
<evidence type="ECO:0000313" key="3">
    <source>
        <dbReference type="EMBL" id="TCK21964.1"/>
    </source>
</evidence>
<dbReference type="GO" id="GO:0020037">
    <property type="term" value="F:heme binding"/>
    <property type="evidence" value="ECO:0007669"/>
    <property type="project" value="InterPro"/>
</dbReference>
<keyword evidence="2" id="KW-0408">Iron</keyword>
<keyword evidence="4" id="KW-1185">Reference proteome</keyword>
<dbReference type="SUPFAM" id="SSF48264">
    <property type="entry name" value="Cytochrome P450"/>
    <property type="match status" value="1"/>
</dbReference>
<dbReference type="PANTHER" id="PTHR46696">
    <property type="entry name" value="P450, PUTATIVE (EUROFUNG)-RELATED"/>
    <property type="match status" value="1"/>
</dbReference>
<dbReference type="AlphaFoldDB" id="A0A4R1HI68"/>
<protein>
    <submittedName>
        <fullName evidence="3">Cytochrome P450</fullName>
    </submittedName>
</protein>
<dbReference type="OrthoDB" id="9801155at2"/>
<dbReference type="GO" id="GO:0016705">
    <property type="term" value="F:oxidoreductase activity, acting on paired donors, with incorporation or reduction of molecular oxygen"/>
    <property type="evidence" value="ECO:0007669"/>
    <property type="project" value="InterPro"/>
</dbReference>
<dbReference type="InterPro" id="IPR017972">
    <property type="entry name" value="Cyt_P450_CS"/>
</dbReference>
<proteinExistence type="inferred from homology"/>
<dbReference type="PANTHER" id="PTHR46696:SF1">
    <property type="entry name" value="CYTOCHROME P450 YJIB-RELATED"/>
    <property type="match status" value="1"/>
</dbReference>
<dbReference type="InterPro" id="IPR002397">
    <property type="entry name" value="Cyt_P450_B"/>
</dbReference>
<comment type="similarity">
    <text evidence="1 2">Belongs to the cytochrome P450 family.</text>
</comment>
<keyword evidence="2" id="KW-0560">Oxidoreductase</keyword>
<dbReference type="Pfam" id="PF00067">
    <property type="entry name" value="p450"/>
    <property type="match status" value="1"/>
</dbReference>
<dbReference type="Proteomes" id="UP000295560">
    <property type="component" value="Unassembled WGS sequence"/>
</dbReference>
<evidence type="ECO:0000313" key="4">
    <source>
        <dbReference type="Proteomes" id="UP000295560"/>
    </source>
</evidence>
<evidence type="ECO:0000256" key="2">
    <source>
        <dbReference type="RuleBase" id="RU000461"/>
    </source>
</evidence>
<evidence type="ECO:0000256" key="1">
    <source>
        <dbReference type="ARBA" id="ARBA00010617"/>
    </source>
</evidence>
<dbReference type="InterPro" id="IPR036396">
    <property type="entry name" value="Cyt_P450_sf"/>
</dbReference>